<evidence type="ECO:0000313" key="2">
    <source>
        <dbReference type="EMBL" id="AEO34239.1"/>
    </source>
</evidence>
<dbReference type="EMBL" id="JO842622">
    <property type="protein sequence ID" value="AEO34239.1"/>
    <property type="molecule type" value="mRNA"/>
</dbReference>
<dbReference type="GO" id="GO:0043176">
    <property type="term" value="F:amine binding"/>
    <property type="evidence" value="ECO:0007669"/>
    <property type="project" value="InterPro"/>
</dbReference>
<dbReference type="Pfam" id="PF02098">
    <property type="entry name" value="His_binding"/>
    <property type="match status" value="1"/>
</dbReference>
<proteinExistence type="evidence at transcript level"/>
<dbReference type="SUPFAM" id="SSF50814">
    <property type="entry name" value="Lipocalins"/>
    <property type="match status" value="1"/>
</dbReference>
<organism evidence="2">
    <name type="scientific">Amblyomma maculatum</name>
    <name type="common">Gulf Coast tick</name>
    <dbReference type="NCBI Taxonomy" id="34609"/>
    <lineage>
        <taxon>Eukaryota</taxon>
        <taxon>Metazoa</taxon>
        <taxon>Ecdysozoa</taxon>
        <taxon>Arthropoda</taxon>
        <taxon>Chelicerata</taxon>
        <taxon>Arachnida</taxon>
        <taxon>Acari</taxon>
        <taxon>Parasitiformes</taxon>
        <taxon>Ixodida</taxon>
        <taxon>Ixodoidea</taxon>
        <taxon>Ixodidae</taxon>
        <taxon>Amblyomminae</taxon>
        <taxon>Amblyomma</taxon>
    </lineage>
</organism>
<evidence type="ECO:0000256" key="1">
    <source>
        <dbReference type="SAM" id="SignalP"/>
    </source>
</evidence>
<name>G3ML71_AMBMU</name>
<dbReference type="GO" id="GO:0030682">
    <property type="term" value="P:symbiont-mediated perturbation of host defenses"/>
    <property type="evidence" value="ECO:0007669"/>
    <property type="project" value="InterPro"/>
</dbReference>
<accession>G3ML71</accession>
<dbReference type="AlphaFoldDB" id="G3ML71"/>
<feature type="signal peptide" evidence="1">
    <location>
        <begin position="1"/>
        <end position="18"/>
    </location>
</feature>
<dbReference type="InterPro" id="IPR012674">
    <property type="entry name" value="Calycin"/>
</dbReference>
<reference evidence="2" key="1">
    <citation type="journal article" date="2011" name="PLoS ONE">
        <title>A deep insight into the sialotranscriptome of the gulf coast tick, Amblyomma maculatum.</title>
        <authorList>
            <person name="Karim S."/>
            <person name="Singh P."/>
            <person name="Ribeiro J.M."/>
        </authorList>
    </citation>
    <scope>NUCLEOTIDE SEQUENCE</scope>
    <source>
        <tissue evidence="2">Salivary gland</tissue>
    </source>
</reference>
<dbReference type="Gene3D" id="2.40.128.20">
    <property type="match status" value="1"/>
</dbReference>
<evidence type="ECO:0008006" key="3">
    <source>
        <dbReference type="Google" id="ProtNLM"/>
    </source>
</evidence>
<dbReference type="InterPro" id="IPR002970">
    <property type="entry name" value="Tick_his-bd"/>
</dbReference>
<feature type="chain" id="PRO_5003447114" description="Lipocalin/cytosolic fatty-acid binding domain-containing protein" evidence="1">
    <location>
        <begin position="19"/>
        <end position="179"/>
    </location>
</feature>
<keyword evidence="1" id="KW-0732">Signal</keyword>
<sequence>MSFTTMIIFLSLFASALGARLTLEDAKEFLNTNQRMWMLQRSFIRGGETGENSCVNVRKLSVQNGDRYAFEHIHKEGTQWMNITIYVTPTQGKEDGDEPIIDVSISEDTAQKPYTMRYWDPETHCAILTFLYDEDGKTHCEMYQWESDIKSTGPPTSCDNEFDKLCSNKKYQVNKNCES</sequence>
<protein>
    <recommendedName>
        <fullName evidence="3">Lipocalin/cytosolic fatty-acid binding domain-containing protein</fullName>
    </recommendedName>
</protein>